<feature type="domain" description="HTH gntR-type" evidence="4">
    <location>
        <begin position="21"/>
        <end position="89"/>
    </location>
</feature>
<evidence type="ECO:0000256" key="2">
    <source>
        <dbReference type="ARBA" id="ARBA00023125"/>
    </source>
</evidence>
<evidence type="ECO:0000313" key="6">
    <source>
        <dbReference type="Proteomes" id="UP000015423"/>
    </source>
</evidence>
<evidence type="ECO:0000313" key="5">
    <source>
        <dbReference type="EMBL" id="AGS73082.1"/>
    </source>
</evidence>
<dbReference type="HOGENOM" id="CLU_017584_9_4_11"/>
<dbReference type="InterPro" id="IPR036390">
    <property type="entry name" value="WH_DNA-bd_sf"/>
</dbReference>
<reference evidence="6" key="1">
    <citation type="submission" date="2012-10" db="EMBL/GenBank/DDBJ databases">
        <title>The complete genome sequence of Streptomyces collinus Tu 365.</title>
        <authorList>
            <person name="Ruckert C."/>
            <person name="Szczepanowski R."/>
            <person name="Goesmann A."/>
            <person name="Pross E.K."/>
            <person name="Musiol E.M."/>
            <person name="Blin K."/>
            <person name="Wohlleben W."/>
            <person name="Puhler A."/>
            <person name="Weber T."/>
            <person name="Kalinowski J."/>
        </authorList>
    </citation>
    <scope>NUCLEOTIDE SEQUENCE [LARGE SCALE GENOMIC DNA]</scope>
    <source>
        <strain evidence="6">DSM 40733 / Tue 365</strain>
    </source>
</reference>
<dbReference type="InterPro" id="IPR000524">
    <property type="entry name" value="Tscrpt_reg_HTH_GntR"/>
</dbReference>
<keyword evidence="1" id="KW-0805">Transcription regulation</keyword>
<name>S5VR35_STRC3</name>
<dbReference type="PROSITE" id="PS50949">
    <property type="entry name" value="HTH_GNTR"/>
    <property type="match status" value="1"/>
</dbReference>
<dbReference type="InterPro" id="IPR036388">
    <property type="entry name" value="WH-like_DNA-bd_sf"/>
</dbReference>
<dbReference type="SMART" id="SM00345">
    <property type="entry name" value="HTH_GNTR"/>
    <property type="match status" value="1"/>
</dbReference>
<evidence type="ECO:0000256" key="3">
    <source>
        <dbReference type="ARBA" id="ARBA00023163"/>
    </source>
</evidence>
<dbReference type="AlphaFoldDB" id="S5VR35"/>
<proteinExistence type="predicted"/>
<evidence type="ECO:0000259" key="4">
    <source>
        <dbReference type="PROSITE" id="PS50949"/>
    </source>
</evidence>
<sequence length="249" mass="26349">MTSARGAVTLIAMTQGHIRREAVSDQLFAVLRDRILGGELPAGAALTAERDLAAEFGVNRHAVREAVKRLQQARLVEVSHGGRTLVLDWRRTAGLDLAVGIAAADAGPSVTDLARDALEMRACVGADAARLCALRCSEAAAGEIVEAAGRYARTGPDLTELGEADVAWWRLIVEGSGNIAYLLAFNSLVGGTLPVADVPDDLRAAELLDVAAHQRLAAHIAAREDAAAERLARELLSRSVPATRRKAVR</sequence>
<dbReference type="Proteomes" id="UP000015423">
    <property type="component" value="Chromosome"/>
</dbReference>
<reference evidence="5 6" key="2">
    <citation type="journal article" date="2013" name="J. Biotechnol.">
        <title>Complete genome sequence of the kirromycin producer Streptomyces collinus Tu 365 consisting of a linear chromosome and two linear plasmids.</title>
        <authorList>
            <person name="Ruckert C."/>
            <person name="Szczepanowski R."/>
            <person name="Albersmeier A."/>
            <person name="Goesmann A."/>
            <person name="Iftime D."/>
            <person name="Musiol E.M."/>
            <person name="Blin K."/>
            <person name="Wohlleben W."/>
            <person name="Puhler A."/>
            <person name="Kalinowski J."/>
            <person name="Weber T."/>
        </authorList>
    </citation>
    <scope>NUCLEOTIDE SEQUENCE [LARGE SCALE GENOMIC DNA]</scope>
    <source>
        <strain evidence="6">DSM 40733 / Tue 365</strain>
    </source>
</reference>
<dbReference type="PATRIC" id="fig|1214242.5.peg.6430"/>
<organism evidence="5 6">
    <name type="scientific">Streptomyces collinus (strain DSM 40733 / Tue 365)</name>
    <dbReference type="NCBI Taxonomy" id="1214242"/>
    <lineage>
        <taxon>Bacteria</taxon>
        <taxon>Bacillati</taxon>
        <taxon>Actinomycetota</taxon>
        <taxon>Actinomycetes</taxon>
        <taxon>Kitasatosporales</taxon>
        <taxon>Streptomycetaceae</taxon>
        <taxon>Streptomyces</taxon>
    </lineage>
</organism>
<keyword evidence="6" id="KW-1185">Reference proteome</keyword>
<dbReference type="PANTHER" id="PTHR43537:SF24">
    <property type="entry name" value="GLUCONATE OPERON TRANSCRIPTIONAL REPRESSOR"/>
    <property type="match status" value="1"/>
</dbReference>
<keyword evidence="2" id="KW-0238">DNA-binding</keyword>
<protein>
    <submittedName>
        <fullName evidence="5">GntR family transcriptional regulator</fullName>
    </submittedName>
</protein>
<dbReference type="Pfam" id="PF00392">
    <property type="entry name" value="GntR"/>
    <property type="match status" value="1"/>
</dbReference>
<dbReference type="SUPFAM" id="SSF46785">
    <property type="entry name" value="Winged helix' DNA-binding domain"/>
    <property type="match status" value="1"/>
</dbReference>
<dbReference type="Gene3D" id="1.10.10.10">
    <property type="entry name" value="Winged helix-like DNA-binding domain superfamily/Winged helix DNA-binding domain"/>
    <property type="match status" value="1"/>
</dbReference>
<dbReference type="SUPFAM" id="SSF48008">
    <property type="entry name" value="GntR ligand-binding domain-like"/>
    <property type="match status" value="1"/>
</dbReference>
<dbReference type="GO" id="GO:0003677">
    <property type="term" value="F:DNA binding"/>
    <property type="evidence" value="ECO:0007669"/>
    <property type="project" value="UniProtKB-KW"/>
</dbReference>
<gene>
    <name evidence="5" type="ORF">B446_31390</name>
</gene>
<dbReference type="PANTHER" id="PTHR43537">
    <property type="entry name" value="TRANSCRIPTIONAL REGULATOR, GNTR FAMILY"/>
    <property type="match status" value="1"/>
</dbReference>
<accession>S5VR35</accession>
<evidence type="ECO:0000256" key="1">
    <source>
        <dbReference type="ARBA" id="ARBA00023015"/>
    </source>
</evidence>
<dbReference type="Gene3D" id="1.20.120.530">
    <property type="entry name" value="GntR ligand-binding domain-like"/>
    <property type="match status" value="1"/>
</dbReference>
<dbReference type="CDD" id="cd07377">
    <property type="entry name" value="WHTH_GntR"/>
    <property type="match status" value="1"/>
</dbReference>
<dbReference type="Pfam" id="PF07729">
    <property type="entry name" value="FCD"/>
    <property type="match status" value="1"/>
</dbReference>
<dbReference type="EMBL" id="CP006259">
    <property type="protein sequence ID" value="AGS73082.1"/>
    <property type="molecule type" value="Genomic_DNA"/>
</dbReference>
<dbReference type="PRINTS" id="PR00035">
    <property type="entry name" value="HTHGNTR"/>
</dbReference>
<dbReference type="InterPro" id="IPR011711">
    <property type="entry name" value="GntR_C"/>
</dbReference>
<dbReference type="SMART" id="SM00895">
    <property type="entry name" value="FCD"/>
    <property type="match status" value="1"/>
</dbReference>
<dbReference type="GO" id="GO:0003700">
    <property type="term" value="F:DNA-binding transcription factor activity"/>
    <property type="evidence" value="ECO:0007669"/>
    <property type="project" value="InterPro"/>
</dbReference>
<dbReference type="eggNOG" id="COG2186">
    <property type="taxonomic scope" value="Bacteria"/>
</dbReference>
<dbReference type="InterPro" id="IPR008920">
    <property type="entry name" value="TF_FadR/GntR_C"/>
</dbReference>
<dbReference type="KEGG" id="sci:B446_31390"/>
<keyword evidence="3" id="KW-0804">Transcription</keyword>
<dbReference type="STRING" id="1214242.B446_31390"/>